<keyword evidence="4" id="KW-1185">Reference proteome</keyword>
<dbReference type="RefSeq" id="WP_188617163.1">
    <property type="nucleotide sequence ID" value="NZ_BMLV01000002.1"/>
</dbReference>
<feature type="transmembrane region" description="Helical" evidence="1">
    <location>
        <begin position="98"/>
        <end position="117"/>
    </location>
</feature>
<proteinExistence type="predicted"/>
<feature type="domain" description="DUF4395" evidence="2">
    <location>
        <begin position="19"/>
        <end position="154"/>
    </location>
</feature>
<keyword evidence="1" id="KW-0472">Membrane</keyword>
<feature type="transmembrane region" description="Helical" evidence="1">
    <location>
        <begin position="24"/>
        <end position="43"/>
    </location>
</feature>
<sequence length="214" mass="24605">MKNKLQFGETVSGYNIPVVNEREIRATAGIMFLATLISFFLIIHNHDFVPIKYVIIIFMIDFSIRLFVSPKFSPLLILGRFFVRNQNPEYVGAPQKKFAWGIGLFLSILMFLLLVLLNTYSVITGLTCFVCLILMFFESAFGVCIGCKLYGWINKEKAQYCPGEICEVNQKQDIQKISVNQWFIFLGFVVFVVILAFVFNDAFKIMPTDLFKKL</sequence>
<dbReference type="Proteomes" id="UP000620064">
    <property type="component" value="Unassembled WGS sequence"/>
</dbReference>
<gene>
    <name evidence="3" type="ORF">GCM10010992_11930</name>
</gene>
<accession>A0ABQ2NJ25</accession>
<protein>
    <recommendedName>
        <fullName evidence="2">DUF4395 domain-containing protein</fullName>
    </recommendedName>
</protein>
<reference evidence="4" key="1">
    <citation type="journal article" date="2019" name="Int. J. Syst. Evol. Microbiol.">
        <title>The Global Catalogue of Microorganisms (GCM) 10K type strain sequencing project: providing services to taxonomists for standard genome sequencing and annotation.</title>
        <authorList>
            <consortium name="The Broad Institute Genomics Platform"/>
            <consortium name="The Broad Institute Genome Sequencing Center for Infectious Disease"/>
            <person name="Wu L."/>
            <person name="Ma J."/>
        </authorList>
    </citation>
    <scope>NUCLEOTIDE SEQUENCE [LARGE SCALE GENOMIC DNA]</scope>
    <source>
        <strain evidence="4">CGMCC 1.7656</strain>
    </source>
</reference>
<evidence type="ECO:0000256" key="1">
    <source>
        <dbReference type="SAM" id="Phobius"/>
    </source>
</evidence>
<evidence type="ECO:0000313" key="4">
    <source>
        <dbReference type="Proteomes" id="UP000620064"/>
    </source>
</evidence>
<evidence type="ECO:0000313" key="3">
    <source>
        <dbReference type="EMBL" id="GGP03457.1"/>
    </source>
</evidence>
<dbReference type="EMBL" id="BMLV01000002">
    <property type="protein sequence ID" value="GGP03457.1"/>
    <property type="molecule type" value="Genomic_DNA"/>
</dbReference>
<feature type="transmembrane region" description="Helical" evidence="1">
    <location>
        <begin position="182"/>
        <end position="203"/>
    </location>
</feature>
<organism evidence="3 4">
    <name type="scientific">Cloacibacterium rupense</name>
    <dbReference type="NCBI Taxonomy" id="517423"/>
    <lineage>
        <taxon>Bacteria</taxon>
        <taxon>Pseudomonadati</taxon>
        <taxon>Bacteroidota</taxon>
        <taxon>Flavobacteriia</taxon>
        <taxon>Flavobacteriales</taxon>
        <taxon>Weeksellaceae</taxon>
    </lineage>
</organism>
<evidence type="ECO:0000259" key="2">
    <source>
        <dbReference type="Pfam" id="PF14340"/>
    </source>
</evidence>
<name>A0ABQ2NJ25_9FLAO</name>
<dbReference type="Pfam" id="PF14340">
    <property type="entry name" value="DUF4395"/>
    <property type="match status" value="1"/>
</dbReference>
<feature type="transmembrane region" description="Helical" evidence="1">
    <location>
        <begin position="129"/>
        <end position="153"/>
    </location>
</feature>
<keyword evidence="1" id="KW-1133">Transmembrane helix</keyword>
<feature type="transmembrane region" description="Helical" evidence="1">
    <location>
        <begin position="50"/>
        <end position="68"/>
    </location>
</feature>
<keyword evidence="1" id="KW-0812">Transmembrane</keyword>
<dbReference type="InterPro" id="IPR025508">
    <property type="entry name" value="DUF4395"/>
</dbReference>
<comment type="caution">
    <text evidence="3">The sequence shown here is derived from an EMBL/GenBank/DDBJ whole genome shotgun (WGS) entry which is preliminary data.</text>
</comment>